<organism evidence="2 3">
    <name type="scientific">Hondaea fermentalgiana</name>
    <dbReference type="NCBI Taxonomy" id="2315210"/>
    <lineage>
        <taxon>Eukaryota</taxon>
        <taxon>Sar</taxon>
        <taxon>Stramenopiles</taxon>
        <taxon>Bigyra</taxon>
        <taxon>Labyrinthulomycetes</taxon>
        <taxon>Thraustochytrida</taxon>
        <taxon>Thraustochytriidae</taxon>
        <taxon>Hondaea</taxon>
    </lineage>
</organism>
<comment type="caution">
    <text evidence="2">The sequence shown here is derived from an EMBL/GenBank/DDBJ whole genome shotgun (WGS) entry which is preliminary data.</text>
</comment>
<accession>A0A2R5GTS8</accession>
<proteinExistence type="predicted"/>
<evidence type="ECO:0000313" key="3">
    <source>
        <dbReference type="Proteomes" id="UP000241890"/>
    </source>
</evidence>
<feature type="transmembrane region" description="Helical" evidence="1">
    <location>
        <begin position="17"/>
        <end position="34"/>
    </location>
</feature>
<gene>
    <name evidence="2" type="ORF">FCC1311_101982</name>
</gene>
<sequence length="166" mass="18302">MRDPYTVTLRIEVGSDFLLLVLGIIVAFVLWVRFSGFAGRLAGNIADWVEARVVATSCKFVVALCEDPEVARAASKLMASGINQWLANPETQEHIRTFWTRAPDREVAAQLGRNTPLLVKSFVDGLGHQIMYQFAQRVYDDTKSLRGALGWKSSNGVAFIPSAPSC</sequence>
<evidence type="ECO:0000313" key="2">
    <source>
        <dbReference type="EMBL" id="GBG33975.1"/>
    </source>
</evidence>
<keyword evidence="1" id="KW-0812">Transmembrane</keyword>
<keyword evidence="1" id="KW-0472">Membrane</keyword>
<name>A0A2R5GTS8_9STRA</name>
<dbReference type="EMBL" id="BEYU01000176">
    <property type="protein sequence ID" value="GBG33975.1"/>
    <property type="molecule type" value="Genomic_DNA"/>
</dbReference>
<keyword evidence="1" id="KW-1133">Transmembrane helix</keyword>
<evidence type="ECO:0000256" key="1">
    <source>
        <dbReference type="SAM" id="Phobius"/>
    </source>
</evidence>
<reference evidence="2 3" key="1">
    <citation type="submission" date="2017-12" db="EMBL/GenBank/DDBJ databases">
        <title>Sequencing, de novo assembly and annotation of complete genome of a new Thraustochytrid species, strain FCC1311.</title>
        <authorList>
            <person name="Sedici K."/>
            <person name="Godart F."/>
            <person name="Aiese Cigliano R."/>
            <person name="Sanseverino W."/>
            <person name="Barakat M."/>
            <person name="Ortet P."/>
            <person name="Marechal E."/>
            <person name="Cagnac O."/>
            <person name="Amato A."/>
        </authorList>
    </citation>
    <scope>NUCLEOTIDE SEQUENCE [LARGE SCALE GENOMIC DNA]</scope>
</reference>
<keyword evidence="3" id="KW-1185">Reference proteome</keyword>
<dbReference type="InParanoid" id="A0A2R5GTS8"/>
<dbReference type="AlphaFoldDB" id="A0A2R5GTS8"/>
<dbReference type="Proteomes" id="UP000241890">
    <property type="component" value="Unassembled WGS sequence"/>
</dbReference>
<protein>
    <submittedName>
        <fullName evidence="2">Uncharacterized protein</fullName>
    </submittedName>
</protein>